<reference evidence="10" key="1">
    <citation type="journal article" date="2014" name="Int. J. Syst. Evol. Microbiol.">
        <title>Complete genome sequence of Corynebacterium casei LMG S-19264T (=DSM 44701T), isolated from a smear-ripened cheese.</title>
        <authorList>
            <consortium name="US DOE Joint Genome Institute (JGI-PGF)"/>
            <person name="Walter F."/>
            <person name="Albersmeier A."/>
            <person name="Kalinowski J."/>
            <person name="Ruckert C."/>
        </authorList>
    </citation>
    <scope>NUCLEOTIDE SEQUENCE</scope>
    <source>
        <strain evidence="10">CGMCC 1.12726</strain>
    </source>
</reference>
<evidence type="ECO:0000259" key="8">
    <source>
        <dbReference type="Pfam" id="PF01551"/>
    </source>
</evidence>
<dbReference type="InterPro" id="IPR045834">
    <property type="entry name" value="Csd3_N2"/>
</dbReference>
<dbReference type="GO" id="GO:0046872">
    <property type="term" value="F:metal ion binding"/>
    <property type="evidence" value="ECO:0007669"/>
    <property type="project" value="UniProtKB-KW"/>
</dbReference>
<dbReference type="Pfam" id="PF01551">
    <property type="entry name" value="Peptidase_M23"/>
    <property type="match status" value="1"/>
</dbReference>
<feature type="domain" description="M23ase beta-sheet core" evidence="8">
    <location>
        <begin position="291"/>
        <end position="386"/>
    </location>
</feature>
<dbReference type="EMBL" id="BMFO01000003">
    <property type="protein sequence ID" value="GGF96188.1"/>
    <property type="molecule type" value="Genomic_DNA"/>
</dbReference>
<gene>
    <name evidence="10" type="ORF">GCM10010960_17320</name>
</gene>
<dbReference type="GO" id="GO:0042834">
    <property type="term" value="F:peptidoglycan binding"/>
    <property type="evidence" value="ECO:0007669"/>
    <property type="project" value="InterPro"/>
</dbReference>
<dbReference type="InterPro" id="IPR011055">
    <property type="entry name" value="Dup_hybrid_motif"/>
</dbReference>
<evidence type="ECO:0000313" key="10">
    <source>
        <dbReference type="EMBL" id="GGF96188.1"/>
    </source>
</evidence>
<comment type="cofactor">
    <cofactor evidence="1">
        <name>Zn(2+)</name>
        <dbReference type="ChEBI" id="CHEBI:29105"/>
    </cofactor>
</comment>
<evidence type="ECO:0000256" key="5">
    <source>
        <dbReference type="ARBA" id="ARBA00022801"/>
    </source>
</evidence>
<keyword evidence="4" id="KW-0479">Metal-binding</keyword>
<organism evidence="10 11">
    <name type="scientific">Arenimonas maotaiensis</name>
    <dbReference type="NCBI Taxonomy" id="1446479"/>
    <lineage>
        <taxon>Bacteria</taxon>
        <taxon>Pseudomonadati</taxon>
        <taxon>Pseudomonadota</taxon>
        <taxon>Gammaproteobacteria</taxon>
        <taxon>Lysobacterales</taxon>
        <taxon>Lysobacteraceae</taxon>
        <taxon>Arenimonas</taxon>
    </lineage>
</organism>
<dbReference type="GO" id="GO:0006508">
    <property type="term" value="P:proteolysis"/>
    <property type="evidence" value="ECO:0007669"/>
    <property type="project" value="UniProtKB-KW"/>
</dbReference>
<name>A0A917FPM6_9GAMM</name>
<dbReference type="SUPFAM" id="SSF51261">
    <property type="entry name" value="Duplicated hybrid motif"/>
    <property type="match status" value="1"/>
</dbReference>
<dbReference type="InterPro" id="IPR050570">
    <property type="entry name" value="Cell_wall_metabolism_enzyme"/>
</dbReference>
<keyword evidence="7" id="KW-0482">Metalloprotease</keyword>
<dbReference type="Proteomes" id="UP000632858">
    <property type="component" value="Unassembled WGS sequence"/>
</dbReference>
<evidence type="ECO:0000256" key="6">
    <source>
        <dbReference type="ARBA" id="ARBA00022833"/>
    </source>
</evidence>
<dbReference type="PANTHER" id="PTHR21666:SF288">
    <property type="entry name" value="CELL DIVISION PROTEIN YTFB"/>
    <property type="match status" value="1"/>
</dbReference>
<evidence type="ECO:0000256" key="2">
    <source>
        <dbReference type="ARBA" id="ARBA00004196"/>
    </source>
</evidence>
<dbReference type="Gene3D" id="3.10.450.350">
    <property type="match status" value="2"/>
</dbReference>
<evidence type="ECO:0000256" key="4">
    <source>
        <dbReference type="ARBA" id="ARBA00022723"/>
    </source>
</evidence>
<dbReference type="CDD" id="cd12797">
    <property type="entry name" value="M23_peptidase"/>
    <property type="match status" value="1"/>
</dbReference>
<feature type="domain" description="Csd3-like second N-terminal" evidence="9">
    <location>
        <begin position="162"/>
        <end position="278"/>
    </location>
</feature>
<dbReference type="InterPro" id="IPR016047">
    <property type="entry name" value="M23ase_b-sheet_dom"/>
</dbReference>
<dbReference type="Gene3D" id="2.70.70.10">
    <property type="entry name" value="Glucose Permease (Domain IIA)"/>
    <property type="match status" value="1"/>
</dbReference>
<accession>A0A917FPM6</accession>
<dbReference type="Pfam" id="PF19425">
    <property type="entry name" value="Csd3_N2"/>
    <property type="match status" value="1"/>
</dbReference>
<dbReference type="AlphaFoldDB" id="A0A917FPM6"/>
<evidence type="ECO:0000256" key="7">
    <source>
        <dbReference type="ARBA" id="ARBA00023049"/>
    </source>
</evidence>
<evidence type="ECO:0000313" key="11">
    <source>
        <dbReference type="Proteomes" id="UP000632858"/>
    </source>
</evidence>
<evidence type="ECO:0000259" key="9">
    <source>
        <dbReference type="Pfam" id="PF19425"/>
    </source>
</evidence>
<reference evidence="10" key="2">
    <citation type="submission" date="2020-09" db="EMBL/GenBank/DDBJ databases">
        <authorList>
            <person name="Sun Q."/>
            <person name="Zhou Y."/>
        </authorList>
    </citation>
    <scope>NUCLEOTIDE SEQUENCE</scope>
    <source>
        <strain evidence="10">CGMCC 1.12726</strain>
    </source>
</reference>
<dbReference type="GO" id="GO:0004222">
    <property type="term" value="F:metalloendopeptidase activity"/>
    <property type="evidence" value="ECO:0007669"/>
    <property type="project" value="TreeGrafter"/>
</dbReference>
<dbReference type="GO" id="GO:0030313">
    <property type="term" value="C:cell envelope"/>
    <property type="evidence" value="ECO:0007669"/>
    <property type="project" value="UniProtKB-SubCell"/>
</dbReference>
<comment type="caution">
    <text evidence="10">The sequence shown here is derived from an EMBL/GenBank/DDBJ whole genome shotgun (WGS) entry which is preliminary data.</text>
</comment>
<keyword evidence="11" id="KW-1185">Reference proteome</keyword>
<protein>
    <submittedName>
        <fullName evidence="10">Membrane protein</fullName>
    </submittedName>
</protein>
<evidence type="ECO:0000256" key="3">
    <source>
        <dbReference type="ARBA" id="ARBA00022670"/>
    </source>
</evidence>
<dbReference type="PANTHER" id="PTHR21666">
    <property type="entry name" value="PEPTIDASE-RELATED"/>
    <property type="match status" value="1"/>
</dbReference>
<keyword evidence="3" id="KW-0645">Protease</keyword>
<comment type="subcellular location">
    <subcellularLocation>
        <location evidence="2">Cell envelope</location>
    </subcellularLocation>
</comment>
<keyword evidence="6" id="KW-0862">Zinc</keyword>
<sequence length="425" mass="46513">MIPLNSARRMRSEGTPSRHSTALLLLTVLCTASIIPALQRAEPVPETGTAARSPGLIRRALDPGAYKWQSVTIRDGQTLSGVFEELGVDRASLALAMATESGKTAFRRIRAGDVIEFEINGYNRLRAMRFDRSDLEQATLVFADGKVSESVLKRALEQRLMAASGEIRSSLYADGKRAGIDGTVVNQIADVFKYDIDFVEDLRAGDRFQVVYEQSFLDGKPYKQGHVLAARFVNRGKAHSALRFNHNGRDEYFDETGRPLRKVLMRVPIEFARLSSNFGMRRHPVLGRMRAHKGVDYAARTGTPIMAAGDGRIELAGWKNGYGKTVIINHGQGRSTLYAHMSALGKYTRGQFVPQGAIIGRVGSTGLATGPHLHYEFRVGGKQVNPLTVTMPKPEPLRGAALAKFRSATAPALAMMDSPSADSAR</sequence>
<evidence type="ECO:0000256" key="1">
    <source>
        <dbReference type="ARBA" id="ARBA00001947"/>
    </source>
</evidence>
<keyword evidence="5" id="KW-0378">Hydrolase</keyword>
<proteinExistence type="predicted"/>